<keyword evidence="8 10" id="KW-0472">Membrane</keyword>
<dbReference type="InterPro" id="IPR000644">
    <property type="entry name" value="CBS_dom"/>
</dbReference>
<comment type="similarity">
    <text evidence="2">Belongs to the UPF0053 family.</text>
</comment>
<evidence type="ECO:0000313" key="14">
    <source>
        <dbReference type="EMBL" id="KGJ51981.1"/>
    </source>
</evidence>
<keyword evidence="7 9" id="KW-0129">CBS domain</keyword>
<feature type="domain" description="CBS" evidence="12">
    <location>
        <begin position="291"/>
        <end position="348"/>
    </location>
</feature>
<dbReference type="Gene3D" id="3.30.465.10">
    <property type="match status" value="1"/>
</dbReference>
<dbReference type="AlphaFoldDB" id="A0A099I341"/>
<comment type="caution">
    <text evidence="14">The sequence shown here is derived from an EMBL/GenBank/DDBJ whole genome shotgun (WGS) entry which is preliminary data.</text>
</comment>
<evidence type="ECO:0000256" key="4">
    <source>
        <dbReference type="ARBA" id="ARBA00022692"/>
    </source>
</evidence>
<evidence type="ECO:0000256" key="1">
    <source>
        <dbReference type="ARBA" id="ARBA00004651"/>
    </source>
</evidence>
<dbReference type="PROSITE" id="PS51846">
    <property type="entry name" value="CNNM"/>
    <property type="match status" value="1"/>
</dbReference>
<evidence type="ECO:0000256" key="11">
    <source>
        <dbReference type="SAM" id="Phobius"/>
    </source>
</evidence>
<comment type="subcellular location">
    <subcellularLocation>
        <location evidence="1">Cell membrane</location>
        <topology evidence="1">Multi-pass membrane protein</topology>
    </subcellularLocation>
</comment>
<sequence>MDADPAQSSITLQLLLIVILTLINAYFAASEMAIVSVNKNRIHRKVEEGNRKAMLVEKLLQEPTSFLSTIQVAITLAGFFNSASAATGISVRLGAVLEAWAIPYGETISMVVVTILLSFVTLIFGELVPKRIALQNAEAYSMFCAKPILIISKIASPFIKILSWSTRFVLRLFGMKDENVEESLSREEIRSMVESGQESGVFDEDEADMIDSVFAFDDILAEEVMTPRPDVFCIDMDDPQSEYLDELMEMRYSRIPVYRDSIDNIIGILNIKDFVVEARKNGFEHVDISRILRKPFFVLESKNIDDLFREMQSKHQHIAILIDEYGGFSGIVTMEDLVEEIMGDIEDEYDEDDEAQIEKLDEHTYVLDGGMPIDDINEELGLQLENDNHETISGFLLDLIGQIPEDGEEREVIWNHIKFQVKEVKYKRIHKVQLVLMQEEGNSEEV</sequence>
<dbReference type="InterPro" id="IPR016169">
    <property type="entry name" value="FAD-bd_PCMH_sub2"/>
</dbReference>
<keyword evidence="5" id="KW-0677">Repeat</keyword>
<dbReference type="GO" id="GO:0050660">
    <property type="term" value="F:flavin adenine dinucleotide binding"/>
    <property type="evidence" value="ECO:0007669"/>
    <property type="project" value="InterPro"/>
</dbReference>
<dbReference type="SUPFAM" id="SSF56176">
    <property type="entry name" value="FAD-binding/transporter-associated domain-like"/>
    <property type="match status" value="1"/>
</dbReference>
<dbReference type="PROSITE" id="PS51371">
    <property type="entry name" value="CBS"/>
    <property type="match status" value="2"/>
</dbReference>
<feature type="domain" description="CBS" evidence="12">
    <location>
        <begin position="225"/>
        <end position="288"/>
    </location>
</feature>
<gene>
    <name evidence="14" type="ORF">CIAN88_17435</name>
</gene>
<dbReference type="InterPro" id="IPR046342">
    <property type="entry name" value="CBS_dom_sf"/>
</dbReference>
<dbReference type="FunFam" id="3.10.580.10:FF:000002">
    <property type="entry name" value="Magnesium/cobalt efflux protein CorC"/>
    <property type="match status" value="1"/>
</dbReference>
<dbReference type="InterPro" id="IPR002550">
    <property type="entry name" value="CNNM"/>
</dbReference>
<accession>A0A099I341</accession>
<feature type="domain" description="CNNM transmembrane" evidence="13">
    <location>
        <begin position="6"/>
        <end position="206"/>
    </location>
</feature>
<dbReference type="GO" id="GO:0005886">
    <property type="term" value="C:plasma membrane"/>
    <property type="evidence" value="ECO:0007669"/>
    <property type="project" value="UniProtKB-SubCell"/>
</dbReference>
<dbReference type="InterPro" id="IPR005170">
    <property type="entry name" value="Transptr-assoc_dom"/>
</dbReference>
<dbReference type="Gene3D" id="3.10.580.10">
    <property type="entry name" value="CBS-domain"/>
    <property type="match status" value="1"/>
</dbReference>
<dbReference type="EMBL" id="JQIF01000090">
    <property type="protein sequence ID" value="KGJ51981.1"/>
    <property type="molecule type" value="Genomic_DNA"/>
</dbReference>
<evidence type="ECO:0000256" key="8">
    <source>
        <dbReference type="ARBA" id="ARBA00023136"/>
    </source>
</evidence>
<feature type="transmembrane region" description="Helical" evidence="11">
    <location>
        <begin position="100"/>
        <end position="124"/>
    </location>
</feature>
<evidence type="ECO:0000256" key="3">
    <source>
        <dbReference type="ARBA" id="ARBA00022475"/>
    </source>
</evidence>
<evidence type="ECO:0000256" key="7">
    <source>
        <dbReference type="ARBA" id="ARBA00023122"/>
    </source>
</evidence>
<keyword evidence="6 10" id="KW-1133">Transmembrane helix</keyword>
<evidence type="ECO:0000313" key="15">
    <source>
        <dbReference type="Proteomes" id="UP000030008"/>
    </source>
</evidence>
<name>A0A099I341_CLOIN</name>
<dbReference type="Pfam" id="PF03471">
    <property type="entry name" value="CorC_HlyC"/>
    <property type="match status" value="1"/>
</dbReference>
<evidence type="ECO:0000256" key="9">
    <source>
        <dbReference type="PROSITE-ProRule" id="PRU00703"/>
    </source>
</evidence>
<keyword evidence="3" id="KW-1003">Cell membrane</keyword>
<keyword evidence="4 10" id="KW-0812">Transmembrane</keyword>
<dbReference type="RefSeq" id="WP_044907029.1">
    <property type="nucleotide sequence ID" value="NZ_JQIF01000090.1"/>
</dbReference>
<evidence type="ECO:0000256" key="10">
    <source>
        <dbReference type="PROSITE-ProRule" id="PRU01193"/>
    </source>
</evidence>
<dbReference type="Proteomes" id="UP000030008">
    <property type="component" value="Unassembled WGS sequence"/>
</dbReference>
<evidence type="ECO:0000259" key="13">
    <source>
        <dbReference type="PROSITE" id="PS51846"/>
    </source>
</evidence>
<evidence type="ECO:0000256" key="2">
    <source>
        <dbReference type="ARBA" id="ARBA00006337"/>
    </source>
</evidence>
<dbReference type="PANTHER" id="PTHR43099">
    <property type="entry name" value="UPF0053 PROTEIN YRKA"/>
    <property type="match status" value="1"/>
</dbReference>
<dbReference type="PANTHER" id="PTHR43099:SF2">
    <property type="entry name" value="UPF0053 PROTEIN YRKA"/>
    <property type="match status" value="1"/>
</dbReference>
<evidence type="ECO:0000259" key="12">
    <source>
        <dbReference type="PROSITE" id="PS51371"/>
    </source>
</evidence>
<dbReference type="InterPro" id="IPR044751">
    <property type="entry name" value="Ion_transp-like_CBS"/>
</dbReference>
<dbReference type="SMART" id="SM01091">
    <property type="entry name" value="CorC_HlyC"/>
    <property type="match status" value="1"/>
</dbReference>
<dbReference type="SUPFAM" id="SSF54631">
    <property type="entry name" value="CBS-domain pair"/>
    <property type="match status" value="1"/>
</dbReference>
<evidence type="ECO:0000256" key="5">
    <source>
        <dbReference type="ARBA" id="ARBA00022737"/>
    </source>
</evidence>
<protein>
    <submittedName>
        <fullName evidence="14">Hemolysin</fullName>
    </submittedName>
</protein>
<dbReference type="InterPro" id="IPR036318">
    <property type="entry name" value="FAD-bd_PCMH-like_sf"/>
</dbReference>
<dbReference type="InterPro" id="IPR051676">
    <property type="entry name" value="UPF0053_domain"/>
</dbReference>
<dbReference type="CDD" id="cd04590">
    <property type="entry name" value="CBS_pair_CorC_HlyC_assoc"/>
    <property type="match status" value="1"/>
</dbReference>
<proteinExistence type="inferred from homology"/>
<organism evidence="14 15">
    <name type="scientific">Clostridium innocuum</name>
    <dbReference type="NCBI Taxonomy" id="1522"/>
    <lineage>
        <taxon>Bacteria</taxon>
        <taxon>Bacillati</taxon>
        <taxon>Bacillota</taxon>
        <taxon>Clostridia</taxon>
        <taxon>Eubacteriales</taxon>
        <taxon>Clostridiaceae</taxon>
        <taxon>Clostridium</taxon>
    </lineage>
</organism>
<feature type="transmembrane region" description="Helical" evidence="11">
    <location>
        <begin position="12"/>
        <end position="38"/>
    </location>
</feature>
<dbReference type="Pfam" id="PF01595">
    <property type="entry name" value="CNNM"/>
    <property type="match status" value="1"/>
</dbReference>
<dbReference type="Pfam" id="PF00571">
    <property type="entry name" value="CBS"/>
    <property type="match status" value="2"/>
</dbReference>
<reference evidence="14 15" key="1">
    <citation type="submission" date="2014-08" db="EMBL/GenBank/DDBJ databases">
        <title>Clostridium innocuum, an unnegligible vancomycin-resistant pathogen causing extra-intestinal infections.</title>
        <authorList>
            <person name="Feng Y."/>
            <person name="Chiu C.-H."/>
        </authorList>
    </citation>
    <scope>NUCLEOTIDE SEQUENCE [LARGE SCALE GENOMIC DNA]</scope>
    <source>
        <strain evidence="14 15">AN88</strain>
    </source>
</reference>
<evidence type="ECO:0000256" key="6">
    <source>
        <dbReference type="ARBA" id="ARBA00022989"/>
    </source>
</evidence>